<dbReference type="Gene3D" id="2.30.30.30">
    <property type="match status" value="1"/>
</dbReference>
<dbReference type="PROSITE" id="PS01014">
    <property type="entry name" value="NUSG"/>
    <property type="match status" value="1"/>
</dbReference>
<evidence type="ECO:0000256" key="6">
    <source>
        <dbReference type="NCBIfam" id="TIGR00922"/>
    </source>
</evidence>
<comment type="function">
    <text evidence="5 7">Participates in transcription elongation, termination and antitermination.</text>
</comment>
<comment type="caution">
    <text evidence="11">The sequence shown here is derived from an EMBL/GenBank/DDBJ whole genome shotgun (WGS) entry which is preliminary data.</text>
</comment>
<evidence type="ECO:0000313" key="12">
    <source>
        <dbReference type="Proteomes" id="UP000320948"/>
    </source>
</evidence>
<dbReference type="PANTHER" id="PTHR30265">
    <property type="entry name" value="RHO-INTERACTING TRANSCRIPTION TERMINATION FACTOR NUSG"/>
    <property type="match status" value="1"/>
</dbReference>
<dbReference type="GO" id="GO:0006354">
    <property type="term" value="P:DNA-templated transcription elongation"/>
    <property type="evidence" value="ECO:0007669"/>
    <property type="project" value="UniProtKB-UniRule"/>
</dbReference>
<dbReference type="GO" id="GO:0005829">
    <property type="term" value="C:cytosol"/>
    <property type="evidence" value="ECO:0007669"/>
    <property type="project" value="TreeGrafter"/>
</dbReference>
<evidence type="ECO:0000259" key="9">
    <source>
        <dbReference type="SMART" id="SM00738"/>
    </source>
</evidence>
<feature type="compositionally biased region" description="Low complexity" evidence="8">
    <location>
        <begin position="47"/>
        <end position="57"/>
    </location>
</feature>
<reference evidence="11 12" key="1">
    <citation type="journal article" date="2017" name="Nat. Commun.">
        <title>In situ click chemistry generation of cyclooxygenase-2 inhibitors.</title>
        <authorList>
            <person name="Bhardwaj A."/>
            <person name="Kaur J."/>
            <person name="Wuest M."/>
            <person name="Wuest F."/>
        </authorList>
    </citation>
    <scope>NUCLEOTIDE SEQUENCE [LARGE SCALE GENOMIC DNA]</scope>
    <source>
        <strain evidence="11">S2_018_000_R2_106</strain>
    </source>
</reference>
<keyword evidence="2 5" id="KW-0889">Transcription antitermination</keyword>
<dbReference type="Gene3D" id="3.30.70.940">
    <property type="entry name" value="NusG, N-terminal domain"/>
    <property type="match status" value="1"/>
</dbReference>
<dbReference type="Proteomes" id="UP000320948">
    <property type="component" value="Unassembled WGS sequence"/>
</dbReference>
<evidence type="ECO:0000256" key="2">
    <source>
        <dbReference type="ARBA" id="ARBA00022814"/>
    </source>
</evidence>
<feature type="compositionally biased region" description="Basic and acidic residues" evidence="8">
    <location>
        <begin position="1"/>
        <end position="17"/>
    </location>
</feature>
<dbReference type="PANTHER" id="PTHR30265:SF2">
    <property type="entry name" value="TRANSCRIPTION TERMINATION_ANTITERMINATION PROTEIN NUSG"/>
    <property type="match status" value="1"/>
</dbReference>
<dbReference type="AlphaFoldDB" id="A0A6N4R3I3"/>
<dbReference type="Pfam" id="PF02357">
    <property type="entry name" value="NusG"/>
    <property type="match status" value="1"/>
</dbReference>
<evidence type="ECO:0000256" key="8">
    <source>
        <dbReference type="SAM" id="MobiDB-lite"/>
    </source>
</evidence>
<comment type="similarity">
    <text evidence="5 7">Belongs to the NusG family.</text>
</comment>
<dbReference type="InterPro" id="IPR014722">
    <property type="entry name" value="Rib_uL2_dom2"/>
</dbReference>
<dbReference type="InterPro" id="IPR036735">
    <property type="entry name" value="NGN_dom_sf"/>
</dbReference>
<dbReference type="InterPro" id="IPR001062">
    <property type="entry name" value="Transcrpt_antiterm_NusG"/>
</dbReference>
<keyword evidence="4 5" id="KW-0804">Transcription</keyword>
<evidence type="ECO:0000256" key="1">
    <source>
        <dbReference type="ARBA" id="ARBA00022472"/>
    </source>
</evidence>
<feature type="compositionally biased region" description="Basic and acidic residues" evidence="8">
    <location>
        <begin position="24"/>
        <end position="36"/>
    </location>
</feature>
<dbReference type="InterPro" id="IPR043425">
    <property type="entry name" value="NusG-like"/>
</dbReference>
<dbReference type="Pfam" id="PF00467">
    <property type="entry name" value="KOW"/>
    <property type="match status" value="1"/>
</dbReference>
<dbReference type="InterPro" id="IPR015869">
    <property type="entry name" value="Transcrpt_antiterm_NusG_bac_CS"/>
</dbReference>
<dbReference type="EMBL" id="VAFM01000001">
    <property type="protein sequence ID" value="TKW61526.1"/>
    <property type="molecule type" value="Genomic_DNA"/>
</dbReference>
<evidence type="ECO:0000313" key="11">
    <source>
        <dbReference type="EMBL" id="TKW61526.1"/>
    </source>
</evidence>
<dbReference type="FunFam" id="2.30.30.30:FF:000002">
    <property type="entry name" value="Transcription termination/antitermination factor NusG"/>
    <property type="match status" value="1"/>
</dbReference>
<feature type="domain" description="NusG-like N-terminal" evidence="9">
    <location>
        <begin position="76"/>
        <end position="186"/>
    </location>
</feature>
<evidence type="ECO:0000256" key="4">
    <source>
        <dbReference type="ARBA" id="ARBA00023163"/>
    </source>
</evidence>
<dbReference type="SMART" id="SM00738">
    <property type="entry name" value="NGN"/>
    <property type="match status" value="1"/>
</dbReference>
<evidence type="ECO:0000256" key="5">
    <source>
        <dbReference type="HAMAP-Rule" id="MF_00948"/>
    </source>
</evidence>
<dbReference type="InterPro" id="IPR006645">
    <property type="entry name" value="NGN-like_dom"/>
</dbReference>
<dbReference type="GO" id="GO:0031564">
    <property type="term" value="P:transcription antitermination"/>
    <property type="evidence" value="ECO:0007669"/>
    <property type="project" value="UniProtKB-UniRule"/>
</dbReference>
<accession>A0A6N4R3I3</accession>
<evidence type="ECO:0000256" key="3">
    <source>
        <dbReference type="ARBA" id="ARBA00023015"/>
    </source>
</evidence>
<dbReference type="GO" id="GO:0006353">
    <property type="term" value="P:DNA-templated transcription termination"/>
    <property type="evidence" value="ECO:0007669"/>
    <property type="project" value="UniProtKB-UniRule"/>
</dbReference>
<evidence type="ECO:0000259" key="10">
    <source>
        <dbReference type="SMART" id="SM00739"/>
    </source>
</evidence>
<dbReference type="NCBIfam" id="TIGR00922">
    <property type="entry name" value="nusG"/>
    <property type="match status" value="1"/>
</dbReference>
<keyword evidence="1 5" id="KW-0806">Transcription termination</keyword>
<dbReference type="SUPFAM" id="SSF50104">
    <property type="entry name" value="Translation proteins SH3-like domain"/>
    <property type="match status" value="1"/>
</dbReference>
<dbReference type="CDD" id="cd06091">
    <property type="entry name" value="KOW_NusG"/>
    <property type="match status" value="1"/>
</dbReference>
<name>A0A6N4R3I3_BLAVI</name>
<feature type="region of interest" description="Disordered" evidence="8">
    <location>
        <begin position="1"/>
        <end position="62"/>
    </location>
</feature>
<dbReference type="SMART" id="SM00739">
    <property type="entry name" value="KOW"/>
    <property type="match status" value="1"/>
</dbReference>
<keyword evidence="3 5" id="KW-0805">Transcription regulation</keyword>
<dbReference type="SUPFAM" id="SSF82679">
    <property type="entry name" value="N-utilization substance G protein NusG, N-terminal domain"/>
    <property type="match status" value="1"/>
</dbReference>
<proteinExistence type="inferred from homology"/>
<evidence type="ECO:0000256" key="7">
    <source>
        <dbReference type="RuleBase" id="RU000538"/>
    </source>
</evidence>
<dbReference type="InterPro" id="IPR047050">
    <property type="entry name" value="NGN"/>
</dbReference>
<dbReference type="GO" id="GO:0032784">
    <property type="term" value="P:regulation of DNA-templated transcription elongation"/>
    <property type="evidence" value="ECO:0007669"/>
    <property type="project" value="InterPro"/>
</dbReference>
<gene>
    <name evidence="5 11" type="primary">nusG</name>
    <name evidence="11" type="ORF">DI628_02575</name>
</gene>
<feature type="domain" description="KOW" evidence="10">
    <location>
        <begin position="198"/>
        <end position="225"/>
    </location>
</feature>
<dbReference type="InterPro" id="IPR008991">
    <property type="entry name" value="Translation_prot_SH3-like_sf"/>
</dbReference>
<dbReference type="InterPro" id="IPR005824">
    <property type="entry name" value="KOW"/>
</dbReference>
<protein>
    <recommendedName>
        <fullName evidence="5 6">Transcription termination/antitermination protein NusG</fullName>
    </recommendedName>
</protein>
<dbReference type="PRINTS" id="PR00338">
    <property type="entry name" value="NUSGTNSCPFCT"/>
</dbReference>
<organism evidence="11 12">
    <name type="scientific">Blastochloris viridis</name>
    <name type="common">Rhodopseudomonas viridis</name>
    <dbReference type="NCBI Taxonomy" id="1079"/>
    <lineage>
        <taxon>Bacteria</taxon>
        <taxon>Pseudomonadati</taxon>
        <taxon>Pseudomonadota</taxon>
        <taxon>Alphaproteobacteria</taxon>
        <taxon>Hyphomicrobiales</taxon>
        <taxon>Blastochloridaceae</taxon>
        <taxon>Blastochloris</taxon>
    </lineage>
</organism>
<sequence length="252" mass="27909">MATKTEKNVDIVSERKALAAKSGKRAEPKAAAEKPAAKKAPVKKTASKAAKPSTGKSGKAKDADVRLVWAPQPVENSRWYVAQTASNYEKRVQTLIREAVLLQGMQRFVEDVMIPTEPVVEVKKGVKVNTDRKFFPGYVLIKCNLTDDVWHLIRYTPHVTGFLGSERGKKPFPISETEAQRILNVMVNGAEKPRSLVSFEVGENVRVMEGPFANFQGAVELVDDDKERLTVSVSIFGRATPIELDFNQVEKA</sequence>
<dbReference type="HAMAP" id="MF_00948">
    <property type="entry name" value="NusG"/>
    <property type="match status" value="1"/>
</dbReference>
<dbReference type="CDD" id="cd09891">
    <property type="entry name" value="NGN_Bact_1"/>
    <property type="match status" value="1"/>
</dbReference>